<sequence>MEFNHHRISTTYGVRQPPLLNHQPTASPPPSPVHIHIDFLHQTTHRFYNRPYNDQDHDNLRHRPQLIATGRLPPTKTSICIHAHTFKSYPTTSHRIVSRVLANLRIQPSFQDRVADEVVTRARRFIDSVPNMGRRVIPVLVEVRTVRVHARDEREWVVEGLMESVLEGERRGDGGMVAANAAAVRGLKRKRVVEERGESCRVCLEEFVKGEKVTCMPCRHVFHEGCIKTWLRTSHVCPICRFKMPTAD</sequence>
<evidence type="ECO:0000256" key="1">
    <source>
        <dbReference type="ARBA" id="ARBA00000900"/>
    </source>
</evidence>
<dbReference type="GO" id="GO:0016567">
    <property type="term" value="P:protein ubiquitination"/>
    <property type="evidence" value="ECO:0007669"/>
    <property type="project" value="TreeGrafter"/>
</dbReference>
<evidence type="ECO:0000313" key="9">
    <source>
        <dbReference type="EMBL" id="KAF7124705.1"/>
    </source>
</evidence>
<dbReference type="GO" id="GO:0061630">
    <property type="term" value="F:ubiquitin protein ligase activity"/>
    <property type="evidence" value="ECO:0007669"/>
    <property type="project" value="UniProtKB-EC"/>
</dbReference>
<dbReference type="GO" id="GO:0008270">
    <property type="term" value="F:zinc ion binding"/>
    <property type="evidence" value="ECO:0007669"/>
    <property type="project" value="UniProtKB-KW"/>
</dbReference>
<name>A0A834G4C9_RHOSS</name>
<evidence type="ECO:0000256" key="7">
    <source>
        <dbReference type="SAM" id="MobiDB-lite"/>
    </source>
</evidence>
<dbReference type="AlphaFoldDB" id="A0A834G4C9"/>
<dbReference type="InterPro" id="IPR001841">
    <property type="entry name" value="Znf_RING"/>
</dbReference>
<keyword evidence="3" id="KW-0479">Metal-binding</keyword>
<dbReference type="PANTHER" id="PTHR15710">
    <property type="entry name" value="E3 UBIQUITIN-PROTEIN LIGASE PRAJA"/>
    <property type="match status" value="1"/>
</dbReference>
<dbReference type="SMART" id="SM00744">
    <property type="entry name" value="RINGv"/>
    <property type="match status" value="1"/>
</dbReference>
<comment type="catalytic activity">
    <reaction evidence="1">
        <text>S-ubiquitinyl-[E2 ubiquitin-conjugating enzyme]-L-cysteine + [acceptor protein]-L-lysine = [E2 ubiquitin-conjugating enzyme]-L-cysteine + N(6)-ubiquitinyl-[acceptor protein]-L-lysine.</text>
        <dbReference type="EC" id="2.3.2.27"/>
    </reaction>
</comment>
<keyword evidence="10" id="KW-1185">Reference proteome</keyword>
<evidence type="ECO:0000313" key="10">
    <source>
        <dbReference type="Proteomes" id="UP000626092"/>
    </source>
</evidence>
<comment type="caution">
    <text evidence="9">The sequence shown here is derived from an EMBL/GenBank/DDBJ whole genome shotgun (WGS) entry which is preliminary data.</text>
</comment>
<feature type="domain" description="RING-type" evidence="8">
    <location>
        <begin position="200"/>
        <end position="241"/>
    </location>
</feature>
<dbReference type="OrthoDB" id="4348522at2759"/>
<dbReference type="SUPFAM" id="SSF57850">
    <property type="entry name" value="RING/U-box"/>
    <property type="match status" value="1"/>
</dbReference>
<keyword evidence="5" id="KW-0862">Zinc</keyword>
<keyword evidence="4 6" id="KW-0863">Zinc-finger</keyword>
<proteinExistence type="predicted"/>
<dbReference type="GO" id="GO:0005737">
    <property type="term" value="C:cytoplasm"/>
    <property type="evidence" value="ECO:0007669"/>
    <property type="project" value="TreeGrafter"/>
</dbReference>
<evidence type="ECO:0000256" key="4">
    <source>
        <dbReference type="ARBA" id="ARBA00022771"/>
    </source>
</evidence>
<evidence type="ECO:0000259" key="8">
    <source>
        <dbReference type="PROSITE" id="PS50089"/>
    </source>
</evidence>
<reference evidence="9" key="1">
    <citation type="submission" date="2019-11" db="EMBL/GenBank/DDBJ databases">
        <authorList>
            <person name="Liu Y."/>
            <person name="Hou J."/>
            <person name="Li T.-Q."/>
            <person name="Guan C.-H."/>
            <person name="Wu X."/>
            <person name="Wu H.-Z."/>
            <person name="Ling F."/>
            <person name="Zhang R."/>
            <person name="Shi X.-G."/>
            <person name="Ren J.-P."/>
            <person name="Chen E.-F."/>
            <person name="Sun J.-M."/>
        </authorList>
    </citation>
    <scope>NUCLEOTIDE SEQUENCE</scope>
    <source>
        <strain evidence="9">Adult_tree_wgs_1</strain>
        <tissue evidence="9">Leaves</tissue>
    </source>
</reference>
<organism evidence="9 10">
    <name type="scientific">Rhododendron simsii</name>
    <name type="common">Sims's rhododendron</name>
    <dbReference type="NCBI Taxonomy" id="118357"/>
    <lineage>
        <taxon>Eukaryota</taxon>
        <taxon>Viridiplantae</taxon>
        <taxon>Streptophyta</taxon>
        <taxon>Embryophyta</taxon>
        <taxon>Tracheophyta</taxon>
        <taxon>Spermatophyta</taxon>
        <taxon>Magnoliopsida</taxon>
        <taxon>eudicotyledons</taxon>
        <taxon>Gunneridae</taxon>
        <taxon>Pentapetalae</taxon>
        <taxon>asterids</taxon>
        <taxon>Ericales</taxon>
        <taxon>Ericaceae</taxon>
        <taxon>Ericoideae</taxon>
        <taxon>Rhodoreae</taxon>
        <taxon>Rhododendron</taxon>
    </lineage>
</organism>
<dbReference type="EC" id="2.3.2.27" evidence="2"/>
<dbReference type="Gene3D" id="3.30.40.10">
    <property type="entry name" value="Zinc/RING finger domain, C3HC4 (zinc finger)"/>
    <property type="match status" value="1"/>
</dbReference>
<dbReference type="PROSITE" id="PS50089">
    <property type="entry name" value="ZF_RING_2"/>
    <property type="match status" value="1"/>
</dbReference>
<dbReference type="InterPro" id="IPR013083">
    <property type="entry name" value="Znf_RING/FYVE/PHD"/>
</dbReference>
<dbReference type="EMBL" id="WJXA01000012">
    <property type="protein sequence ID" value="KAF7124705.1"/>
    <property type="molecule type" value="Genomic_DNA"/>
</dbReference>
<dbReference type="PANTHER" id="PTHR15710:SF77">
    <property type="entry name" value="RING-H2 FINGER PROTEIN ATL21B"/>
    <property type="match status" value="1"/>
</dbReference>
<dbReference type="Proteomes" id="UP000626092">
    <property type="component" value="Unassembled WGS sequence"/>
</dbReference>
<dbReference type="InterPro" id="IPR011016">
    <property type="entry name" value="Znf_RING-CH"/>
</dbReference>
<evidence type="ECO:0000256" key="2">
    <source>
        <dbReference type="ARBA" id="ARBA00012483"/>
    </source>
</evidence>
<evidence type="ECO:0000256" key="6">
    <source>
        <dbReference type="PROSITE-ProRule" id="PRU00175"/>
    </source>
</evidence>
<dbReference type="Pfam" id="PF13639">
    <property type="entry name" value="zf-RING_2"/>
    <property type="match status" value="1"/>
</dbReference>
<feature type="region of interest" description="Disordered" evidence="7">
    <location>
        <begin position="1"/>
        <end position="31"/>
    </location>
</feature>
<gene>
    <name evidence="9" type="ORF">RHSIM_Rhsim12G0059700</name>
</gene>
<evidence type="ECO:0000256" key="5">
    <source>
        <dbReference type="ARBA" id="ARBA00022833"/>
    </source>
</evidence>
<accession>A0A834G4C9</accession>
<evidence type="ECO:0000256" key="3">
    <source>
        <dbReference type="ARBA" id="ARBA00022723"/>
    </source>
</evidence>
<dbReference type="SMART" id="SM00184">
    <property type="entry name" value="RING"/>
    <property type="match status" value="1"/>
</dbReference>
<protein>
    <recommendedName>
        <fullName evidence="2">RING-type E3 ubiquitin transferase</fullName>
        <ecNumber evidence="2">2.3.2.27</ecNumber>
    </recommendedName>
</protein>